<evidence type="ECO:0000313" key="10">
    <source>
        <dbReference type="EMBL" id="ABQ30669.1"/>
    </source>
</evidence>
<dbReference type="AlphaFoldDB" id="A5FYI7"/>
<dbReference type="GO" id="GO:0022857">
    <property type="term" value="F:transmembrane transporter activity"/>
    <property type="evidence" value="ECO:0007669"/>
    <property type="project" value="InterPro"/>
</dbReference>
<evidence type="ECO:0000256" key="8">
    <source>
        <dbReference type="SAM" id="MobiDB-lite"/>
    </source>
</evidence>
<evidence type="ECO:0000256" key="9">
    <source>
        <dbReference type="SAM" id="Phobius"/>
    </source>
</evidence>
<dbReference type="Proteomes" id="UP000000245">
    <property type="component" value="Chromosome"/>
</dbReference>
<feature type="transmembrane region" description="Helical" evidence="9">
    <location>
        <begin position="21"/>
        <end position="38"/>
    </location>
</feature>
<dbReference type="GO" id="GO:0005886">
    <property type="term" value="C:plasma membrane"/>
    <property type="evidence" value="ECO:0007669"/>
    <property type="project" value="UniProtKB-SubCell"/>
</dbReference>
<evidence type="ECO:0000256" key="5">
    <source>
        <dbReference type="ARBA" id="ARBA00022989"/>
    </source>
</evidence>
<keyword evidence="3" id="KW-1003">Cell membrane</keyword>
<evidence type="ECO:0000313" key="11">
    <source>
        <dbReference type="Proteomes" id="UP000000245"/>
    </source>
</evidence>
<feature type="region of interest" description="Disordered" evidence="8">
    <location>
        <begin position="135"/>
        <end position="154"/>
    </location>
</feature>
<comment type="similarity">
    <text evidence="2 7">Belongs to the ExbD/TolR family.</text>
</comment>
<dbReference type="PANTHER" id="PTHR30558">
    <property type="entry name" value="EXBD MEMBRANE COMPONENT OF PMF-DRIVEN MACROMOLECULE IMPORT SYSTEM"/>
    <property type="match status" value="1"/>
</dbReference>
<evidence type="ECO:0000256" key="3">
    <source>
        <dbReference type="ARBA" id="ARBA00022475"/>
    </source>
</evidence>
<keyword evidence="7" id="KW-0653">Protein transport</keyword>
<name>A5FYI7_ACICJ</name>
<keyword evidence="11" id="KW-1185">Reference proteome</keyword>
<evidence type="ECO:0000256" key="1">
    <source>
        <dbReference type="ARBA" id="ARBA00004162"/>
    </source>
</evidence>
<keyword evidence="5 9" id="KW-1133">Transmembrane helix</keyword>
<sequence>MNMRYFEARKARVEIIPMIDVMLFLLVFFIIVTLQMIPDAGIPMQLPNSTQTQHLKHPKFTVNILDDGSIKVKTQVLTPAQLTALFRGDGDPAKTEVTIAASKKVAFQHFVTVMDAARKAGVTDIGIAAQPVAAASGSSPAGAAAAPASPANAN</sequence>
<dbReference type="Gene3D" id="3.30.420.270">
    <property type="match status" value="1"/>
</dbReference>
<evidence type="ECO:0000256" key="4">
    <source>
        <dbReference type="ARBA" id="ARBA00022692"/>
    </source>
</evidence>
<protein>
    <submittedName>
        <fullName evidence="10">Outer membrane transport energization protein ExbD</fullName>
    </submittedName>
</protein>
<dbReference type="Pfam" id="PF02472">
    <property type="entry name" value="ExbD"/>
    <property type="match status" value="1"/>
</dbReference>
<reference evidence="10 11" key="1">
    <citation type="submission" date="2007-05" db="EMBL/GenBank/DDBJ databases">
        <title>Complete sequence of chromosome of Acidiphilium cryptum JF-5.</title>
        <authorList>
            <consortium name="US DOE Joint Genome Institute"/>
            <person name="Copeland A."/>
            <person name="Lucas S."/>
            <person name="Lapidus A."/>
            <person name="Barry K."/>
            <person name="Detter J.C."/>
            <person name="Glavina del Rio T."/>
            <person name="Hammon N."/>
            <person name="Israni S."/>
            <person name="Dalin E."/>
            <person name="Tice H."/>
            <person name="Pitluck S."/>
            <person name="Sims D."/>
            <person name="Brettin T."/>
            <person name="Bruce D."/>
            <person name="Han C."/>
            <person name="Schmutz J."/>
            <person name="Larimer F."/>
            <person name="Land M."/>
            <person name="Hauser L."/>
            <person name="Kyrpides N."/>
            <person name="Kim E."/>
            <person name="Magnuson T."/>
            <person name="Richardson P."/>
        </authorList>
    </citation>
    <scope>NUCLEOTIDE SEQUENCE [LARGE SCALE GENOMIC DNA]</scope>
    <source>
        <strain evidence="10 11">JF-5</strain>
    </source>
</reference>
<keyword evidence="6 9" id="KW-0472">Membrane</keyword>
<organism evidence="10 11">
    <name type="scientific">Acidiphilium cryptum (strain JF-5)</name>
    <dbReference type="NCBI Taxonomy" id="349163"/>
    <lineage>
        <taxon>Bacteria</taxon>
        <taxon>Pseudomonadati</taxon>
        <taxon>Pseudomonadota</taxon>
        <taxon>Alphaproteobacteria</taxon>
        <taxon>Acetobacterales</taxon>
        <taxon>Acidocellaceae</taxon>
        <taxon>Acidiphilium</taxon>
    </lineage>
</organism>
<accession>A5FYI7</accession>
<dbReference type="EMBL" id="CP000697">
    <property type="protein sequence ID" value="ABQ30669.1"/>
    <property type="molecule type" value="Genomic_DNA"/>
</dbReference>
<dbReference type="STRING" id="349163.Acry_1461"/>
<dbReference type="KEGG" id="acr:Acry_1461"/>
<dbReference type="eggNOG" id="COG0848">
    <property type="taxonomic scope" value="Bacteria"/>
</dbReference>
<keyword evidence="7" id="KW-0813">Transport</keyword>
<dbReference type="InterPro" id="IPR003400">
    <property type="entry name" value="ExbD"/>
</dbReference>
<proteinExistence type="inferred from homology"/>
<evidence type="ECO:0000256" key="6">
    <source>
        <dbReference type="ARBA" id="ARBA00023136"/>
    </source>
</evidence>
<dbReference type="PANTHER" id="PTHR30558:SF7">
    <property type="entry name" value="TOL-PAL SYSTEM PROTEIN TOLR"/>
    <property type="match status" value="1"/>
</dbReference>
<comment type="subcellular location">
    <subcellularLocation>
        <location evidence="1">Cell membrane</location>
        <topology evidence="1">Single-pass membrane protein</topology>
    </subcellularLocation>
    <subcellularLocation>
        <location evidence="7">Cell membrane</location>
        <topology evidence="7">Single-pass type II membrane protein</topology>
    </subcellularLocation>
</comment>
<dbReference type="GO" id="GO:0015031">
    <property type="term" value="P:protein transport"/>
    <property type="evidence" value="ECO:0007669"/>
    <property type="project" value="UniProtKB-KW"/>
</dbReference>
<dbReference type="RefSeq" id="WP_007421880.1">
    <property type="nucleotide sequence ID" value="NC_009484.1"/>
</dbReference>
<gene>
    <name evidence="10" type="ordered locus">Acry_1461</name>
</gene>
<dbReference type="HOGENOM" id="CLU_085305_3_2_5"/>
<evidence type="ECO:0000256" key="7">
    <source>
        <dbReference type="RuleBase" id="RU003879"/>
    </source>
</evidence>
<evidence type="ECO:0000256" key="2">
    <source>
        <dbReference type="ARBA" id="ARBA00005811"/>
    </source>
</evidence>
<keyword evidence="4 7" id="KW-0812">Transmembrane</keyword>